<evidence type="ECO:0000256" key="1">
    <source>
        <dbReference type="SAM" id="SignalP"/>
    </source>
</evidence>
<keyword evidence="3" id="KW-1185">Reference proteome</keyword>
<dbReference type="OrthoDB" id="286633at2"/>
<feature type="chain" id="PRO_5022052804" evidence="1">
    <location>
        <begin position="29"/>
        <end position="276"/>
    </location>
</feature>
<keyword evidence="1" id="KW-0732">Signal</keyword>
<dbReference type="EMBL" id="CP036275">
    <property type="protein sequence ID" value="QDU38917.1"/>
    <property type="molecule type" value="Genomic_DNA"/>
</dbReference>
<name>A0A517Z8V2_9PLAN</name>
<dbReference type="KEGG" id="mri:Mal4_32490"/>
<accession>A0A517Z8V2</accession>
<evidence type="ECO:0000313" key="2">
    <source>
        <dbReference type="EMBL" id="QDU38917.1"/>
    </source>
</evidence>
<organism evidence="2 3">
    <name type="scientific">Maioricimonas rarisocia</name>
    <dbReference type="NCBI Taxonomy" id="2528026"/>
    <lineage>
        <taxon>Bacteria</taxon>
        <taxon>Pseudomonadati</taxon>
        <taxon>Planctomycetota</taxon>
        <taxon>Planctomycetia</taxon>
        <taxon>Planctomycetales</taxon>
        <taxon>Planctomycetaceae</taxon>
        <taxon>Maioricimonas</taxon>
    </lineage>
</organism>
<gene>
    <name evidence="2" type="ORF">Mal4_32490</name>
</gene>
<reference evidence="2 3" key="1">
    <citation type="submission" date="2019-02" db="EMBL/GenBank/DDBJ databases">
        <title>Deep-cultivation of Planctomycetes and their phenomic and genomic characterization uncovers novel biology.</title>
        <authorList>
            <person name="Wiegand S."/>
            <person name="Jogler M."/>
            <person name="Boedeker C."/>
            <person name="Pinto D."/>
            <person name="Vollmers J."/>
            <person name="Rivas-Marin E."/>
            <person name="Kohn T."/>
            <person name="Peeters S.H."/>
            <person name="Heuer A."/>
            <person name="Rast P."/>
            <person name="Oberbeckmann S."/>
            <person name="Bunk B."/>
            <person name="Jeske O."/>
            <person name="Meyerdierks A."/>
            <person name="Storesund J.E."/>
            <person name="Kallscheuer N."/>
            <person name="Luecker S."/>
            <person name="Lage O.M."/>
            <person name="Pohl T."/>
            <person name="Merkel B.J."/>
            <person name="Hornburger P."/>
            <person name="Mueller R.-W."/>
            <person name="Bruemmer F."/>
            <person name="Labrenz M."/>
            <person name="Spormann A.M."/>
            <person name="Op den Camp H."/>
            <person name="Overmann J."/>
            <person name="Amann R."/>
            <person name="Jetten M.S.M."/>
            <person name="Mascher T."/>
            <person name="Medema M.H."/>
            <person name="Devos D.P."/>
            <person name="Kaster A.-K."/>
            <person name="Ovreas L."/>
            <person name="Rohde M."/>
            <person name="Galperin M.Y."/>
            <person name="Jogler C."/>
        </authorList>
    </citation>
    <scope>NUCLEOTIDE SEQUENCE [LARGE SCALE GENOMIC DNA]</scope>
    <source>
        <strain evidence="2 3">Mal4</strain>
    </source>
</reference>
<sequence precursor="true">MTTIIAARRLVCVGLFLFVAAKSPPLTAAPPTPEAVDEPSVIDALPADANWSEIIEALLLEAIPQDYEDLRHWGKKTEVFDGFRVRGLRISKRTKDVNHGLWRRYRVRLLHPEKTFDLEVRDLQPAGRGRFTFRVVVTARARCHVKLTQWALGVKGLSTSSEADVRVRMWADCSLGIRTERPDGQWLPDLVFEPDVHRIRLSVLDVDVRRIGPIGGTVAEEIGDGSRLVVEDLLRQREGKLVRKARKVIDRKRDRFRVSITKLRTPGSPETPVDDR</sequence>
<evidence type="ECO:0000313" key="3">
    <source>
        <dbReference type="Proteomes" id="UP000320496"/>
    </source>
</evidence>
<dbReference type="AlphaFoldDB" id="A0A517Z8V2"/>
<dbReference type="RefSeq" id="WP_145370155.1">
    <property type="nucleotide sequence ID" value="NZ_CP036275.1"/>
</dbReference>
<proteinExistence type="predicted"/>
<feature type="signal peptide" evidence="1">
    <location>
        <begin position="1"/>
        <end position="28"/>
    </location>
</feature>
<dbReference type="Proteomes" id="UP000320496">
    <property type="component" value="Chromosome"/>
</dbReference>
<protein>
    <submittedName>
        <fullName evidence="2">Uncharacterized protein</fullName>
    </submittedName>
</protein>